<keyword evidence="4 8" id="KW-0812">Transmembrane</keyword>
<evidence type="ECO:0000256" key="3">
    <source>
        <dbReference type="ARBA" id="ARBA00022475"/>
    </source>
</evidence>
<evidence type="ECO:0000256" key="1">
    <source>
        <dbReference type="ARBA" id="ARBA00004651"/>
    </source>
</evidence>
<feature type="transmembrane region" description="Helical" evidence="8">
    <location>
        <begin position="236"/>
        <end position="255"/>
    </location>
</feature>
<evidence type="ECO:0000256" key="2">
    <source>
        <dbReference type="ARBA" id="ARBA00022448"/>
    </source>
</evidence>
<dbReference type="AlphaFoldDB" id="A0A364MUA8"/>
<evidence type="ECO:0000256" key="4">
    <source>
        <dbReference type="ARBA" id="ARBA00022692"/>
    </source>
</evidence>
<comment type="caution">
    <text evidence="10">The sequence shown here is derived from an EMBL/GenBank/DDBJ whole genome shotgun (WGS) entry which is preliminary data.</text>
</comment>
<keyword evidence="5 8" id="KW-1133">Transmembrane helix</keyword>
<accession>A0A364MUA8</accession>
<evidence type="ECO:0000256" key="8">
    <source>
        <dbReference type="SAM" id="Phobius"/>
    </source>
</evidence>
<evidence type="ECO:0000259" key="9">
    <source>
        <dbReference type="Pfam" id="PF14832"/>
    </source>
</evidence>
<comment type="subcellular location">
    <subcellularLocation>
        <location evidence="1">Cell membrane</location>
        <topology evidence="1">Multi-pass membrane protein</topology>
    </subcellularLocation>
</comment>
<keyword evidence="11" id="KW-1185">Reference proteome</keyword>
<evidence type="ECO:0000256" key="5">
    <source>
        <dbReference type="ARBA" id="ARBA00022989"/>
    </source>
</evidence>
<feature type="transmembrane region" description="Helical" evidence="8">
    <location>
        <begin position="208"/>
        <end position="230"/>
    </location>
</feature>
<feature type="transmembrane region" description="Helical" evidence="8">
    <location>
        <begin position="468"/>
        <end position="489"/>
    </location>
</feature>
<dbReference type="Pfam" id="PF14832">
    <property type="entry name" value="Tautomerase_3"/>
    <property type="match status" value="1"/>
</dbReference>
<evidence type="ECO:0000256" key="7">
    <source>
        <dbReference type="ARBA" id="ARBA00023136"/>
    </source>
</evidence>
<evidence type="ECO:0000313" key="11">
    <source>
        <dbReference type="Proteomes" id="UP000249619"/>
    </source>
</evidence>
<keyword evidence="2" id="KW-0813">Transport</keyword>
<dbReference type="Proteomes" id="UP000249619">
    <property type="component" value="Unassembled WGS sequence"/>
</dbReference>
<keyword evidence="7 8" id="KW-0472">Membrane</keyword>
<feature type="transmembrane region" description="Helical" evidence="8">
    <location>
        <begin position="443"/>
        <end position="462"/>
    </location>
</feature>
<proteinExistence type="predicted"/>
<protein>
    <submittedName>
        <fullName evidence="10">UPF0187-like protein</fullName>
    </submittedName>
</protein>
<dbReference type="Gene3D" id="3.30.429.10">
    <property type="entry name" value="Macrophage Migration Inhibitory Factor"/>
    <property type="match status" value="1"/>
</dbReference>
<gene>
    <name evidence="10" type="ORF">DDE83_008210</name>
</gene>
<dbReference type="GO" id="GO:0005886">
    <property type="term" value="C:plasma membrane"/>
    <property type="evidence" value="ECO:0007669"/>
    <property type="project" value="UniProtKB-SubCell"/>
</dbReference>
<dbReference type="PANTHER" id="PTHR33281:SF19">
    <property type="entry name" value="VOLTAGE-DEPENDENT ANION CHANNEL-FORMING PROTEIN YNEE"/>
    <property type="match status" value="1"/>
</dbReference>
<feature type="domain" description="Tautomerase cis-CaaD-like" evidence="9">
    <location>
        <begin position="28"/>
        <end position="147"/>
    </location>
</feature>
<organism evidence="10 11">
    <name type="scientific">Stemphylium lycopersici</name>
    <name type="common">Tomato gray leaf spot disease fungus</name>
    <name type="synonym">Thyrospora lycopersici</name>
    <dbReference type="NCBI Taxonomy" id="183478"/>
    <lineage>
        <taxon>Eukaryota</taxon>
        <taxon>Fungi</taxon>
        <taxon>Dikarya</taxon>
        <taxon>Ascomycota</taxon>
        <taxon>Pezizomycotina</taxon>
        <taxon>Dothideomycetes</taxon>
        <taxon>Pleosporomycetidae</taxon>
        <taxon>Pleosporales</taxon>
        <taxon>Pleosporineae</taxon>
        <taxon>Pleosporaceae</taxon>
        <taxon>Stemphylium</taxon>
    </lineage>
</organism>
<dbReference type="InterPro" id="IPR014347">
    <property type="entry name" value="Tautomerase/MIF_sf"/>
</dbReference>
<dbReference type="InterPro" id="IPR028116">
    <property type="entry name" value="Cis-CaaD-like"/>
</dbReference>
<dbReference type="STRING" id="183478.A0A364MUA8"/>
<evidence type="ECO:0000313" key="10">
    <source>
        <dbReference type="EMBL" id="RAR03514.1"/>
    </source>
</evidence>
<keyword evidence="3" id="KW-1003">Cell membrane</keyword>
<dbReference type="Pfam" id="PF25539">
    <property type="entry name" value="Bestrophin_2"/>
    <property type="match status" value="1"/>
</dbReference>
<dbReference type="PANTHER" id="PTHR33281">
    <property type="entry name" value="UPF0187 PROTEIN YNEE"/>
    <property type="match status" value="1"/>
</dbReference>
<reference evidence="11" key="1">
    <citation type="submission" date="2018-05" db="EMBL/GenBank/DDBJ databases">
        <title>Draft genome sequence of Stemphylium lycopersici strain CIDEFI 213.</title>
        <authorList>
            <person name="Medina R."/>
            <person name="Franco M.E.E."/>
            <person name="Lucentini C.G."/>
            <person name="Saparrat M.C.N."/>
            <person name="Balatti P.A."/>
        </authorList>
    </citation>
    <scope>NUCLEOTIDE SEQUENCE [LARGE SCALE GENOMIC DNA]</scope>
    <source>
        <strain evidence="11">CIDEFI 213</strain>
    </source>
</reference>
<dbReference type="GO" id="GO:0005254">
    <property type="term" value="F:chloride channel activity"/>
    <property type="evidence" value="ECO:0007669"/>
    <property type="project" value="InterPro"/>
</dbReference>
<keyword evidence="6" id="KW-0406">Ion transport</keyword>
<sequence length="618" mass="69061">MSTQASYLSSKSTHVAIGFSTPLQSLTMPLWIIYHPDGTFEDDASREALAAEITTIYTGIGLPAFYVITNFVKMPGNTMLVGGKKVTGKPFIRIVVEHIAVRLPNEDETYRKTSNAIDAVLKPHIADKGYDWEFHVDETERRLWKVNDNLSALEFRISIYSVRTPKFSTRVRIISPFTKKGYMGPRDLNHHSKLPMMLRLHGSITPRLILPVLLIGAWATAITCISKLVYDLGTDQVFITVLGFVVSLALSVRSSTSMDRYFQGRQLWGRLRLASHVIGRLVWIHVMERHDIDAALGKQDLLGKVSCLNLLVAFAVAVKHKLRFEPGIHYDDLKHLVGHLDTFAQAANIPAPDPPSPFRRNCQLLGIPMATSNPRKQVKAASSPLGDLPLEILSHLSAYMKTLYDNGTLRDYSVYQTQSLDTLTIMDEVSCGTEKILNTPIPLAYSIAISQVTWLYILLLPFQCYNSLGWVTIPACVVAAYIILGIAFIGGEIEDPFGYDVNDLPLDAFCHQIRQDMDIIMSRVAPLVSEFMEREENMPLYPLSYLSWRAWADKSPEEIHMALSQKAGLHHPLVERGEHPMPPPLGRMGTANIWTEKGVSRQGSTIGAGHPSRRYGSV</sequence>
<name>A0A364MUA8_STELY</name>
<dbReference type="InterPro" id="IPR044669">
    <property type="entry name" value="YneE/VCCN1/2-like"/>
</dbReference>
<evidence type="ECO:0000256" key="6">
    <source>
        <dbReference type="ARBA" id="ARBA00023065"/>
    </source>
</evidence>
<dbReference type="EMBL" id="QGDH01000180">
    <property type="protein sequence ID" value="RAR03514.1"/>
    <property type="molecule type" value="Genomic_DNA"/>
</dbReference>